<name>A0A1I5TYZ6_9FIRM</name>
<dbReference type="InterPro" id="IPR025282">
    <property type="entry name" value="DUF4214"/>
</dbReference>
<dbReference type="RefSeq" id="WP_074887129.1">
    <property type="nucleotide sequence ID" value="NZ_FOXO01000010.1"/>
</dbReference>
<evidence type="ECO:0000256" key="1">
    <source>
        <dbReference type="SAM" id="SignalP"/>
    </source>
</evidence>
<feature type="domain" description="DUF4214" evidence="3">
    <location>
        <begin position="658"/>
        <end position="698"/>
    </location>
</feature>
<gene>
    <name evidence="4" type="ORF">SAMN04487928_110121</name>
</gene>
<dbReference type="Gene3D" id="2.60.120.380">
    <property type="match status" value="3"/>
</dbReference>
<organism evidence="4 5">
    <name type="scientific">Butyrivibrio proteoclasticus</name>
    <dbReference type="NCBI Taxonomy" id="43305"/>
    <lineage>
        <taxon>Bacteria</taxon>
        <taxon>Bacillati</taxon>
        <taxon>Bacillota</taxon>
        <taxon>Clostridia</taxon>
        <taxon>Lachnospirales</taxon>
        <taxon>Lachnospiraceae</taxon>
        <taxon>Butyrivibrio</taxon>
    </lineage>
</organism>
<proteinExistence type="predicted"/>
<dbReference type="InterPro" id="IPR007280">
    <property type="entry name" value="Peptidase_C_arc/bac"/>
</dbReference>
<keyword evidence="1" id="KW-0732">Signal</keyword>
<dbReference type="SUPFAM" id="SSF89260">
    <property type="entry name" value="Collagen-binding domain"/>
    <property type="match status" value="3"/>
</dbReference>
<dbReference type="AlphaFoldDB" id="A0A1I5TYZ6"/>
<dbReference type="Gene3D" id="1.10.3130.20">
    <property type="entry name" value="Phycobilisome linker domain"/>
    <property type="match status" value="2"/>
</dbReference>
<feature type="signal peptide" evidence="1">
    <location>
        <begin position="1"/>
        <end position="24"/>
    </location>
</feature>
<keyword evidence="5" id="KW-1185">Reference proteome</keyword>
<evidence type="ECO:0008006" key="6">
    <source>
        <dbReference type="Google" id="ProtNLM"/>
    </source>
</evidence>
<accession>A0A1I5TYZ6</accession>
<protein>
    <recommendedName>
        <fullName evidence="6">DUF4214 domain-containing protein</fullName>
    </recommendedName>
</protein>
<feature type="domain" description="DUF4214" evidence="3">
    <location>
        <begin position="573"/>
        <end position="638"/>
    </location>
</feature>
<dbReference type="Pfam" id="PF04151">
    <property type="entry name" value="PPC"/>
    <property type="match status" value="1"/>
</dbReference>
<sequence>MKKKLICLITAMTLVLSQGITSFAVENVGELIDSEVEIQEEISLANTDSSENVVNEITDGAEKSQEAVTEGSVEAVSAEEASLAEGDASLTEASTEVLEAVTESSEIISAAEGISGDALNASLASSTALEGKELEEQLKQIYEIETYDSGVAVDEEFEPNENSDTAAVIETNKDYSGVLSTDKDIDYYKFTTTETGIISFSFSNKPSESSSNYWTIKLIGTECGDMYSTKVYGSNLITVSSPTYGVKPGTYYIKIDGYYYSHPTDVNYTIRANFTATTDWENELNQSADTANEIIPGQEIEGNLYNNKDVDYYKFIAPENGTISFDFRNVRNDSGSSSNYWTVKLIGTECGDIYSTNVYGSNLKTVSSPTYGVKAGTYYIKIDGYYYSHPTNVNYYIKANFTATTDWEFEDNDSTDKATVISTGKNINGNLYNDKDVDYYSFAVNSPGKISLDFSNKHLDSSSNWTVRLIDPSGKNIYEQKVSANNLKTISSDVFDAAAGTYYIKIDGYYYSHPTNVNYTIKVNSTSASAGAESFVTRLYNVGLGRSPEADGLNYWTNSLMSGEKKAVDVVQGVLCSQEYSNKGKSNGEVVNDCYQSMLGRDADASGYADWTSQLDAGMSVNAIFAGFVGSEEFANLCASYGIQPGTFTLTEERDKNAGVTKFVSRLYTQALGRAYDVDGLNDWCGKINANPSRENILNISTNGFFHSQEFTNKNLNNTEFVKVLYRTFLGREYDDAGLANWVGQLDRGENTRDGVIGGFANSQEFSNIMAQYGL</sequence>
<dbReference type="InterPro" id="IPR038255">
    <property type="entry name" value="PBS_linker_sf"/>
</dbReference>
<evidence type="ECO:0000313" key="5">
    <source>
        <dbReference type="Proteomes" id="UP000182624"/>
    </source>
</evidence>
<dbReference type="EMBL" id="FOXO01000010">
    <property type="protein sequence ID" value="SFP88282.1"/>
    <property type="molecule type" value="Genomic_DNA"/>
</dbReference>
<dbReference type="Pfam" id="PF13946">
    <property type="entry name" value="DUF4214"/>
    <property type="match status" value="3"/>
</dbReference>
<evidence type="ECO:0000259" key="2">
    <source>
        <dbReference type="Pfam" id="PF04151"/>
    </source>
</evidence>
<dbReference type="Proteomes" id="UP000182624">
    <property type="component" value="Unassembled WGS sequence"/>
</dbReference>
<feature type="domain" description="Peptidase C-terminal archaeal/bacterial" evidence="2">
    <location>
        <begin position="436"/>
        <end position="507"/>
    </location>
</feature>
<evidence type="ECO:0000259" key="3">
    <source>
        <dbReference type="Pfam" id="PF13946"/>
    </source>
</evidence>
<feature type="domain" description="DUF4214" evidence="3">
    <location>
        <begin position="704"/>
        <end position="768"/>
    </location>
</feature>
<reference evidence="5" key="1">
    <citation type="submission" date="2016-10" db="EMBL/GenBank/DDBJ databases">
        <authorList>
            <person name="Varghese N."/>
            <person name="Submissions S."/>
        </authorList>
    </citation>
    <scope>NUCLEOTIDE SEQUENCE [LARGE SCALE GENOMIC DNA]</scope>
    <source>
        <strain evidence="5">P18</strain>
    </source>
</reference>
<dbReference type="OrthoDB" id="177750at2"/>
<evidence type="ECO:0000313" key="4">
    <source>
        <dbReference type="EMBL" id="SFP88282.1"/>
    </source>
</evidence>
<feature type="chain" id="PRO_5010325913" description="DUF4214 domain-containing protein" evidence="1">
    <location>
        <begin position="25"/>
        <end position="775"/>
    </location>
</feature>